<keyword evidence="3" id="KW-1185">Reference proteome</keyword>
<organism evidence="2">
    <name type="scientific">Oryza brachyantha</name>
    <name type="common">malo sina</name>
    <dbReference type="NCBI Taxonomy" id="4533"/>
    <lineage>
        <taxon>Eukaryota</taxon>
        <taxon>Viridiplantae</taxon>
        <taxon>Streptophyta</taxon>
        <taxon>Embryophyta</taxon>
        <taxon>Tracheophyta</taxon>
        <taxon>Spermatophyta</taxon>
        <taxon>Magnoliopsida</taxon>
        <taxon>Liliopsida</taxon>
        <taxon>Poales</taxon>
        <taxon>Poaceae</taxon>
        <taxon>BOP clade</taxon>
        <taxon>Oryzoideae</taxon>
        <taxon>Oryzeae</taxon>
        <taxon>Oryzinae</taxon>
        <taxon>Oryza</taxon>
    </lineage>
</organism>
<reference evidence="2" key="1">
    <citation type="journal article" date="2013" name="Nat. Commun.">
        <title>Whole-genome sequencing of Oryza brachyantha reveals mechanisms underlying Oryza genome evolution.</title>
        <authorList>
            <person name="Chen J."/>
            <person name="Huang Q."/>
            <person name="Gao D."/>
            <person name="Wang J."/>
            <person name="Lang Y."/>
            <person name="Liu T."/>
            <person name="Li B."/>
            <person name="Bai Z."/>
            <person name="Luis Goicoechea J."/>
            <person name="Liang C."/>
            <person name="Chen C."/>
            <person name="Zhang W."/>
            <person name="Sun S."/>
            <person name="Liao Y."/>
            <person name="Zhang X."/>
            <person name="Yang L."/>
            <person name="Song C."/>
            <person name="Wang M."/>
            <person name="Shi J."/>
            <person name="Liu G."/>
            <person name="Liu J."/>
            <person name="Zhou H."/>
            <person name="Zhou W."/>
            <person name="Yu Q."/>
            <person name="An N."/>
            <person name="Chen Y."/>
            <person name="Cai Q."/>
            <person name="Wang B."/>
            <person name="Liu B."/>
            <person name="Min J."/>
            <person name="Huang Y."/>
            <person name="Wu H."/>
            <person name="Li Z."/>
            <person name="Zhang Y."/>
            <person name="Yin Y."/>
            <person name="Song W."/>
            <person name="Jiang J."/>
            <person name="Jackson S.A."/>
            <person name="Wing R.A."/>
            <person name="Wang J."/>
            <person name="Chen M."/>
        </authorList>
    </citation>
    <scope>NUCLEOTIDE SEQUENCE [LARGE SCALE GENOMIC DNA]</scope>
    <source>
        <strain evidence="2">cv. IRGC 101232</strain>
    </source>
</reference>
<evidence type="ECO:0000256" key="1">
    <source>
        <dbReference type="SAM" id="MobiDB-lite"/>
    </source>
</evidence>
<name>J3KYU9_ORYBR</name>
<dbReference type="EnsemblPlants" id="OB01G21550.1">
    <property type="protein sequence ID" value="OB01G21550.1"/>
    <property type="gene ID" value="OB01G21550"/>
</dbReference>
<evidence type="ECO:0000313" key="2">
    <source>
        <dbReference type="EnsemblPlants" id="OB01G21550.1"/>
    </source>
</evidence>
<dbReference type="Proteomes" id="UP000006038">
    <property type="component" value="Chromosome 1"/>
</dbReference>
<dbReference type="HOGENOM" id="CLU_3093617_0_0_1"/>
<sequence length="52" mass="5951">HTIRETSLTNRVNQENSSSSCNKSRICNSNPRTHTQTETQFPLTTHITSYTK</sequence>
<accession>J3KYU9</accession>
<evidence type="ECO:0000313" key="3">
    <source>
        <dbReference type="Proteomes" id="UP000006038"/>
    </source>
</evidence>
<dbReference type="AlphaFoldDB" id="J3KYU9"/>
<feature type="region of interest" description="Disordered" evidence="1">
    <location>
        <begin position="1"/>
        <end position="52"/>
    </location>
</feature>
<protein>
    <submittedName>
        <fullName evidence="2">Uncharacterized protein</fullName>
    </submittedName>
</protein>
<reference evidence="2" key="2">
    <citation type="submission" date="2013-04" db="UniProtKB">
        <authorList>
            <consortium name="EnsemblPlants"/>
        </authorList>
    </citation>
    <scope>IDENTIFICATION</scope>
</reference>
<dbReference type="Gramene" id="OB01G21550.1">
    <property type="protein sequence ID" value="OB01G21550.1"/>
    <property type="gene ID" value="OB01G21550"/>
</dbReference>
<proteinExistence type="predicted"/>